<dbReference type="InterPro" id="IPR043504">
    <property type="entry name" value="Peptidase_S1_PA_chymotrypsin"/>
</dbReference>
<dbReference type="InterPro" id="IPR033116">
    <property type="entry name" value="TRYPSIN_SER"/>
</dbReference>
<organism evidence="10 11">
    <name type="scientific">Sarcophilus harrisii</name>
    <name type="common">Tasmanian devil</name>
    <name type="synonym">Sarcophilus laniarius</name>
    <dbReference type="NCBI Taxonomy" id="9305"/>
    <lineage>
        <taxon>Eukaryota</taxon>
        <taxon>Metazoa</taxon>
        <taxon>Chordata</taxon>
        <taxon>Craniata</taxon>
        <taxon>Vertebrata</taxon>
        <taxon>Euteleostomi</taxon>
        <taxon>Mammalia</taxon>
        <taxon>Metatheria</taxon>
        <taxon>Dasyuromorphia</taxon>
        <taxon>Dasyuridae</taxon>
        <taxon>Sarcophilus</taxon>
    </lineage>
</organism>
<dbReference type="PANTHER" id="PTHR24271:SF24">
    <property type="entry name" value="CHYMASE"/>
    <property type="match status" value="1"/>
</dbReference>
<dbReference type="FunFam" id="2.40.10.10:FF:000014">
    <property type="entry name" value="Complement factor D"/>
    <property type="match status" value="1"/>
</dbReference>
<dbReference type="InterPro" id="IPR001314">
    <property type="entry name" value="Peptidase_S1A"/>
</dbReference>
<dbReference type="AlphaFoldDB" id="A0A7N4PTK4"/>
<feature type="signal peptide" evidence="8">
    <location>
        <begin position="1"/>
        <end position="21"/>
    </location>
</feature>
<keyword evidence="11" id="KW-1185">Reference proteome</keyword>
<dbReference type="Ensembl" id="ENSSHAT00000029910.1">
    <property type="protein sequence ID" value="ENSSHAP00000043272.1"/>
    <property type="gene ID" value="ENSSHAG00000000008.2"/>
</dbReference>
<name>A0A7N4PTK4_SARHA</name>
<dbReference type="Pfam" id="PF00089">
    <property type="entry name" value="Trypsin"/>
    <property type="match status" value="1"/>
</dbReference>
<dbReference type="InterPro" id="IPR018114">
    <property type="entry name" value="TRYPSIN_HIS"/>
</dbReference>
<dbReference type="GO" id="GO:0006508">
    <property type="term" value="P:proteolysis"/>
    <property type="evidence" value="ECO:0007669"/>
    <property type="project" value="UniProtKB-KW"/>
</dbReference>
<evidence type="ECO:0000256" key="3">
    <source>
        <dbReference type="ARBA" id="ARBA00022801"/>
    </source>
</evidence>
<dbReference type="InParanoid" id="A0A7N4PTK4"/>
<dbReference type="SUPFAM" id="SSF50494">
    <property type="entry name" value="Trypsin-like serine proteases"/>
    <property type="match status" value="1"/>
</dbReference>
<evidence type="ECO:0000313" key="11">
    <source>
        <dbReference type="Proteomes" id="UP000007648"/>
    </source>
</evidence>
<keyword evidence="2 8" id="KW-0732">Signal</keyword>
<dbReference type="GeneID" id="111718798"/>
<evidence type="ECO:0000259" key="9">
    <source>
        <dbReference type="PROSITE" id="PS50240"/>
    </source>
</evidence>
<sequence>MKLLLLLLFLLTFLLSHETGADEIIGGKESRPHSRPYMAFLEIKRCKRNFICGGFLIRRDFVMTAAHCAGDSITVKLGAHNVTNSEETWQTINVKHQFPHPKYNGIRLLNDIMMLKLEKKAKLTRAVKTIPLPSRYNSESPGQECLAAGWGMTELNAPVSDTLMEVELTLMKPNDCKDFGCFDQRSQLCVGNHTSSKSVFLGDSGGPLVCSGVAQGIVSYVMLNAKPPSVFTRIAHYSSWINQILNAN</sequence>
<dbReference type="GO" id="GO:0005737">
    <property type="term" value="C:cytoplasm"/>
    <property type="evidence" value="ECO:0007669"/>
    <property type="project" value="TreeGrafter"/>
</dbReference>
<dbReference type="PANTHER" id="PTHR24271">
    <property type="entry name" value="KALLIKREIN-RELATED"/>
    <property type="match status" value="1"/>
</dbReference>
<dbReference type="FunCoup" id="A0A7N4PTK4">
    <property type="interactions" value="113"/>
</dbReference>
<reference evidence="10" key="2">
    <citation type="submission" date="2025-08" db="UniProtKB">
        <authorList>
            <consortium name="Ensembl"/>
        </authorList>
    </citation>
    <scope>IDENTIFICATION</scope>
</reference>
<dbReference type="InterPro" id="IPR001254">
    <property type="entry name" value="Trypsin_dom"/>
</dbReference>
<evidence type="ECO:0000256" key="1">
    <source>
        <dbReference type="ARBA" id="ARBA00022670"/>
    </source>
</evidence>
<protein>
    <recommendedName>
        <fullName evidence="9">Peptidase S1 domain-containing protein</fullName>
    </recommendedName>
</protein>
<evidence type="ECO:0000256" key="5">
    <source>
        <dbReference type="ARBA" id="ARBA00023145"/>
    </source>
</evidence>
<reference evidence="10 11" key="1">
    <citation type="journal article" date="2011" name="Proc. Natl. Acad. Sci. U.S.A.">
        <title>Genetic diversity and population structure of the endangered marsupial Sarcophilus harrisii (Tasmanian devil).</title>
        <authorList>
            <person name="Miller W."/>
            <person name="Hayes V.M."/>
            <person name="Ratan A."/>
            <person name="Petersen D.C."/>
            <person name="Wittekindt N.E."/>
            <person name="Miller J."/>
            <person name="Walenz B."/>
            <person name="Knight J."/>
            <person name="Qi J."/>
            <person name="Zhao F."/>
            <person name="Wang Q."/>
            <person name="Bedoya-Reina O.C."/>
            <person name="Katiyar N."/>
            <person name="Tomsho L.P."/>
            <person name="Kasson L.M."/>
            <person name="Hardie R.A."/>
            <person name="Woodbridge P."/>
            <person name="Tindall E.A."/>
            <person name="Bertelsen M.F."/>
            <person name="Dixon D."/>
            <person name="Pyecroft S."/>
            <person name="Helgen K.M."/>
            <person name="Lesk A.M."/>
            <person name="Pringle T.H."/>
            <person name="Patterson N."/>
            <person name="Zhang Y."/>
            <person name="Kreiss A."/>
            <person name="Woods G.M."/>
            <person name="Jones M.E."/>
            <person name="Schuster S.C."/>
        </authorList>
    </citation>
    <scope>NUCLEOTIDE SEQUENCE [LARGE SCALE GENOMIC DNA]</scope>
</reference>
<evidence type="ECO:0000256" key="7">
    <source>
        <dbReference type="RuleBase" id="RU363034"/>
    </source>
</evidence>
<reference evidence="10" key="3">
    <citation type="submission" date="2025-09" db="UniProtKB">
        <authorList>
            <consortium name="Ensembl"/>
        </authorList>
    </citation>
    <scope>IDENTIFICATION</scope>
</reference>
<evidence type="ECO:0000256" key="8">
    <source>
        <dbReference type="SAM" id="SignalP"/>
    </source>
</evidence>
<evidence type="ECO:0000256" key="2">
    <source>
        <dbReference type="ARBA" id="ARBA00022729"/>
    </source>
</evidence>
<evidence type="ECO:0000256" key="6">
    <source>
        <dbReference type="ARBA" id="ARBA00023157"/>
    </source>
</evidence>
<keyword evidence="3 7" id="KW-0378">Hydrolase</keyword>
<dbReference type="PROSITE" id="PS50240">
    <property type="entry name" value="TRYPSIN_DOM"/>
    <property type="match status" value="1"/>
</dbReference>
<dbReference type="CDD" id="cd00190">
    <property type="entry name" value="Tryp_SPc"/>
    <property type="match status" value="1"/>
</dbReference>
<evidence type="ECO:0000256" key="4">
    <source>
        <dbReference type="ARBA" id="ARBA00022825"/>
    </source>
</evidence>
<dbReference type="PROSITE" id="PS00134">
    <property type="entry name" value="TRYPSIN_HIS"/>
    <property type="match status" value="1"/>
</dbReference>
<dbReference type="Gene3D" id="2.40.10.10">
    <property type="entry name" value="Trypsin-like serine proteases"/>
    <property type="match status" value="2"/>
</dbReference>
<dbReference type="InterPro" id="IPR009003">
    <property type="entry name" value="Peptidase_S1_PA"/>
</dbReference>
<dbReference type="GeneTree" id="ENSGT01030000234551"/>
<accession>A0A7N4PTK4</accession>
<dbReference type="GO" id="GO:0005615">
    <property type="term" value="C:extracellular space"/>
    <property type="evidence" value="ECO:0007669"/>
    <property type="project" value="TreeGrafter"/>
</dbReference>
<dbReference type="GO" id="GO:0004252">
    <property type="term" value="F:serine-type endopeptidase activity"/>
    <property type="evidence" value="ECO:0007669"/>
    <property type="project" value="InterPro"/>
</dbReference>
<dbReference type="SMART" id="SM00020">
    <property type="entry name" value="Tryp_SPc"/>
    <property type="match status" value="1"/>
</dbReference>
<evidence type="ECO:0000313" key="10">
    <source>
        <dbReference type="Ensembl" id="ENSSHAP00000043272.1"/>
    </source>
</evidence>
<keyword evidence="6" id="KW-1015">Disulfide bond</keyword>
<dbReference type="PROSITE" id="PS00135">
    <property type="entry name" value="TRYPSIN_SER"/>
    <property type="match status" value="1"/>
</dbReference>
<keyword evidence="5" id="KW-0865">Zymogen</keyword>
<dbReference type="PRINTS" id="PR00722">
    <property type="entry name" value="CHYMOTRYPSIN"/>
</dbReference>
<feature type="domain" description="Peptidase S1" evidence="9">
    <location>
        <begin position="24"/>
        <end position="246"/>
    </location>
</feature>
<feature type="chain" id="PRO_5029818749" description="Peptidase S1 domain-containing protein" evidence="8">
    <location>
        <begin position="22"/>
        <end position="248"/>
    </location>
</feature>
<proteinExistence type="predicted"/>
<dbReference type="RefSeq" id="XP_031810972.1">
    <property type="nucleotide sequence ID" value="XM_031955112.1"/>
</dbReference>
<dbReference type="KEGG" id="shr:111718798"/>
<keyword evidence="1 7" id="KW-0645">Protease</keyword>
<dbReference type="Proteomes" id="UP000007648">
    <property type="component" value="Unassembled WGS sequence"/>
</dbReference>
<gene>
    <name evidence="10" type="primary">LOC111718798</name>
</gene>
<keyword evidence="4 7" id="KW-0720">Serine protease</keyword>